<dbReference type="GeneTree" id="ENSGT00520000061791"/>
<accession>A0A8C5NXW4</accession>
<sequence>MDSRQLRPQRTPQSQRSRSRSQPSTPSVPPAAWGRPDTESNPQEEMQTQDWVSEPPERRRSGRRWSISIDERRRLAALRGQPRRDSSGTPSPRPVRGRPRARGREPPLLPYPPSLPVCEDITQMVAELVSEDVDRDVLLPRPLRSAASTNAFQDFLARSTPFWQSSTFEAQTSRSPPS</sequence>
<evidence type="ECO:0000313" key="2">
    <source>
        <dbReference type="Ensembl" id="ENSJJAP00000008466.1"/>
    </source>
</evidence>
<dbReference type="AlphaFoldDB" id="A0A8C5NXW4"/>
<feature type="compositionally biased region" description="Polar residues" evidence="1">
    <location>
        <begin position="39"/>
        <end position="51"/>
    </location>
</feature>
<feature type="compositionally biased region" description="Low complexity" evidence="1">
    <location>
        <begin position="1"/>
        <end position="25"/>
    </location>
</feature>
<keyword evidence="3" id="KW-1185">Reference proteome</keyword>
<dbReference type="OMA" id="CEPPESK"/>
<organism evidence="2 3">
    <name type="scientific">Jaculus jaculus</name>
    <name type="common">Lesser Egyptian jerboa</name>
    <dbReference type="NCBI Taxonomy" id="51337"/>
    <lineage>
        <taxon>Eukaryota</taxon>
        <taxon>Metazoa</taxon>
        <taxon>Chordata</taxon>
        <taxon>Craniata</taxon>
        <taxon>Vertebrata</taxon>
        <taxon>Euteleostomi</taxon>
        <taxon>Mammalia</taxon>
        <taxon>Eutheria</taxon>
        <taxon>Euarchontoglires</taxon>
        <taxon>Glires</taxon>
        <taxon>Rodentia</taxon>
        <taxon>Myomorpha</taxon>
        <taxon>Dipodoidea</taxon>
        <taxon>Dipodidae</taxon>
        <taxon>Dipodinae</taxon>
        <taxon>Jaculus</taxon>
    </lineage>
</organism>
<evidence type="ECO:0000313" key="3">
    <source>
        <dbReference type="Proteomes" id="UP000694385"/>
    </source>
</evidence>
<gene>
    <name evidence="2" type="primary">Tex22</name>
</gene>
<proteinExistence type="predicted"/>
<reference evidence="2" key="2">
    <citation type="submission" date="2025-09" db="UniProtKB">
        <authorList>
            <consortium name="Ensembl"/>
        </authorList>
    </citation>
    <scope>IDENTIFICATION</scope>
</reference>
<dbReference type="Proteomes" id="UP000694385">
    <property type="component" value="Unassembled WGS sequence"/>
</dbReference>
<evidence type="ECO:0000256" key="1">
    <source>
        <dbReference type="SAM" id="MobiDB-lite"/>
    </source>
</evidence>
<reference evidence="2" key="1">
    <citation type="submission" date="2025-08" db="UniProtKB">
        <authorList>
            <consortium name="Ensembl"/>
        </authorList>
    </citation>
    <scope>IDENTIFICATION</scope>
</reference>
<protein>
    <submittedName>
        <fullName evidence="2">Uncharacterized protein</fullName>
    </submittedName>
</protein>
<name>A0A8C5NXW4_JACJA</name>
<dbReference type="Ensembl" id="ENSJJAT00000014897.1">
    <property type="protein sequence ID" value="ENSJJAP00000008466.1"/>
    <property type="gene ID" value="ENSJJAG00000012615.1"/>
</dbReference>
<feature type="region of interest" description="Disordered" evidence="1">
    <location>
        <begin position="1"/>
        <end position="114"/>
    </location>
</feature>